<keyword evidence="3" id="KW-1185">Reference proteome</keyword>
<name>A0A1T4PD75_9FIRM</name>
<dbReference type="PANTHER" id="PTHR38011:SF11">
    <property type="entry name" value="2,5-DIAMINO-6-RIBOSYLAMINO-4(3H)-PYRIMIDINONE 5'-PHOSPHATE REDUCTASE"/>
    <property type="match status" value="1"/>
</dbReference>
<dbReference type="Pfam" id="PF01872">
    <property type="entry name" value="RibD_C"/>
    <property type="match status" value="1"/>
</dbReference>
<reference evidence="3" key="1">
    <citation type="submission" date="2017-02" db="EMBL/GenBank/DDBJ databases">
        <authorList>
            <person name="Varghese N."/>
            <person name="Submissions S."/>
        </authorList>
    </citation>
    <scope>NUCLEOTIDE SEQUENCE [LARGE SCALE GENOMIC DNA]</scope>
    <source>
        <strain evidence="3">ATCC 25662</strain>
    </source>
</reference>
<dbReference type="STRING" id="118967.SAMN02745191_1959"/>
<dbReference type="InterPro" id="IPR050765">
    <property type="entry name" value="Riboflavin_Biosynth_HTPR"/>
</dbReference>
<dbReference type="AlphaFoldDB" id="A0A1T4PD75"/>
<protein>
    <submittedName>
        <fullName evidence="2">Dihydrofolate reductase</fullName>
    </submittedName>
</protein>
<accession>A0A1T4PD75</accession>
<dbReference type="PANTHER" id="PTHR38011">
    <property type="entry name" value="DIHYDROFOLATE REDUCTASE FAMILY PROTEIN (AFU_ORTHOLOGUE AFUA_8G06820)"/>
    <property type="match status" value="1"/>
</dbReference>
<dbReference type="InterPro" id="IPR002734">
    <property type="entry name" value="RibDG_C"/>
</dbReference>
<evidence type="ECO:0000313" key="3">
    <source>
        <dbReference type="Proteomes" id="UP000243297"/>
    </source>
</evidence>
<dbReference type="SUPFAM" id="SSF53597">
    <property type="entry name" value="Dihydrofolate reductase-like"/>
    <property type="match status" value="1"/>
</dbReference>
<proteinExistence type="predicted"/>
<dbReference type="EMBL" id="FUWY01000006">
    <property type="protein sequence ID" value="SJZ89462.1"/>
    <property type="molecule type" value="Genomic_DNA"/>
</dbReference>
<dbReference type="Gene3D" id="3.40.430.10">
    <property type="entry name" value="Dihydrofolate Reductase, subunit A"/>
    <property type="match status" value="1"/>
</dbReference>
<evidence type="ECO:0000259" key="1">
    <source>
        <dbReference type="Pfam" id="PF01872"/>
    </source>
</evidence>
<evidence type="ECO:0000313" key="2">
    <source>
        <dbReference type="EMBL" id="SJZ89462.1"/>
    </source>
</evidence>
<sequence>MRKVILFIATSLDGYIADEKGSVDWLIQQDPEIEENTQYLNFINDIDTIIMGYTTYHQVVTELSPQNWLYEKMMTYVYTHKKLKSKYNIQFTNQDLKELITDLKNKEGKDIWVCGGANLINQLIELNLIDQYYITMIPILLGKGIRLFDKQDNQTKLELMKTEIFHGMVDLVYRRIQ</sequence>
<dbReference type="Proteomes" id="UP000243297">
    <property type="component" value="Unassembled WGS sequence"/>
</dbReference>
<dbReference type="OrthoDB" id="195113at2"/>
<dbReference type="RefSeq" id="WP_078712363.1">
    <property type="nucleotide sequence ID" value="NZ_FUWY01000006.1"/>
</dbReference>
<dbReference type="GO" id="GO:0009231">
    <property type="term" value="P:riboflavin biosynthetic process"/>
    <property type="evidence" value="ECO:0007669"/>
    <property type="project" value="InterPro"/>
</dbReference>
<dbReference type="GO" id="GO:0008703">
    <property type="term" value="F:5-amino-6-(5-phosphoribosylamino)uracil reductase activity"/>
    <property type="evidence" value="ECO:0007669"/>
    <property type="project" value="InterPro"/>
</dbReference>
<gene>
    <name evidence="2" type="ORF">SAMN02745191_1959</name>
</gene>
<dbReference type="InterPro" id="IPR024072">
    <property type="entry name" value="DHFR-like_dom_sf"/>
</dbReference>
<organism evidence="2 3">
    <name type="scientific">Anaerorhabdus furcosa</name>
    <dbReference type="NCBI Taxonomy" id="118967"/>
    <lineage>
        <taxon>Bacteria</taxon>
        <taxon>Bacillati</taxon>
        <taxon>Bacillota</taxon>
        <taxon>Erysipelotrichia</taxon>
        <taxon>Erysipelotrichales</taxon>
        <taxon>Erysipelotrichaceae</taxon>
        <taxon>Anaerorhabdus</taxon>
    </lineage>
</organism>
<feature type="domain" description="Bacterial bifunctional deaminase-reductase C-terminal" evidence="1">
    <location>
        <begin position="2"/>
        <end position="163"/>
    </location>
</feature>